<dbReference type="NCBIfam" id="TIGR01730">
    <property type="entry name" value="RND_mfp"/>
    <property type="match status" value="1"/>
</dbReference>
<evidence type="ECO:0000259" key="4">
    <source>
        <dbReference type="Pfam" id="PF25973"/>
    </source>
</evidence>
<dbReference type="InterPro" id="IPR006143">
    <property type="entry name" value="RND_pump_MFP"/>
</dbReference>
<feature type="domain" description="CusB-like beta-barrel" evidence="3">
    <location>
        <begin position="231"/>
        <end position="306"/>
    </location>
</feature>
<accession>A0A0E2ZAW2</accession>
<name>A0A0E2ZAW2_9GAMM</name>
<dbReference type="Proteomes" id="UP000028839">
    <property type="component" value="Unassembled WGS sequence"/>
</dbReference>
<dbReference type="OrthoDB" id="9791520at2"/>
<comment type="similarity">
    <text evidence="1">Belongs to the membrane fusion protein (MFP) (TC 8.A.1) family.</text>
</comment>
<reference evidence="6 7" key="1">
    <citation type="submission" date="2014-07" db="EMBL/GenBank/DDBJ databases">
        <title>Comparative analysis of Nitrosococcus oceani genome inventories of strains from Pacific and Atlantic gyres.</title>
        <authorList>
            <person name="Lim C.K."/>
            <person name="Wang L."/>
            <person name="Sayavedra-Soto L.A."/>
            <person name="Klotz M.G."/>
        </authorList>
    </citation>
    <scope>NUCLEOTIDE SEQUENCE [LARGE SCALE GENOMIC DNA]</scope>
    <source>
        <strain evidence="6 7">C-27</strain>
    </source>
</reference>
<dbReference type="PANTHER" id="PTHR30097">
    <property type="entry name" value="CATION EFFLUX SYSTEM PROTEIN CUSB"/>
    <property type="match status" value="1"/>
</dbReference>
<dbReference type="EMBL" id="JPGN01000005">
    <property type="protein sequence ID" value="KFI20930.1"/>
    <property type="molecule type" value="Genomic_DNA"/>
</dbReference>
<evidence type="ECO:0000313" key="7">
    <source>
        <dbReference type="Proteomes" id="UP000028839"/>
    </source>
</evidence>
<dbReference type="InterPro" id="IPR058792">
    <property type="entry name" value="Beta-barrel_RND_2"/>
</dbReference>
<dbReference type="SUPFAM" id="SSF111369">
    <property type="entry name" value="HlyD-like secretion proteins"/>
    <property type="match status" value="1"/>
</dbReference>
<dbReference type="GO" id="GO:0022857">
    <property type="term" value="F:transmembrane transporter activity"/>
    <property type="evidence" value="ECO:0007669"/>
    <property type="project" value="InterPro"/>
</dbReference>
<evidence type="ECO:0000313" key="6">
    <source>
        <dbReference type="EMBL" id="KFI20930.1"/>
    </source>
</evidence>
<dbReference type="InterPro" id="IPR051909">
    <property type="entry name" value="MFP_Cation_Efflux"/>
</dbReference>
<dbReference type="GO" id="GO:0016020">
    <property type="term" value="C:membrane"/>
    <property type="evidence" value="ECO:0007669"/>
    <property type="project" value="InterPro"/>
</dbReference>
<gene>
    <name evidence="6" type="ORF">IB75_00725</name>
</gene>
<dbReference type="Pfam" id="PF25975">
    <property type="entry name" value="CzcB_C"/>
    <property type="match status" value="1"/>
</dbReference>
<feature type="domain" description="CzcB-like barrel-sandwich hybrid" evidence="4">
    <location>
        <begin position="77"/>
        <end position="227"/>
    </location>
</feature>
<dbReference type="Gene3D" id="2.40.50.100">
    <property type="match status" value="1"/>
</dbReference>
<evidence type="ECO:0000259" key="5">
    <source>
        <dbReference type="Pfam" id="PF25975"/>
    </source>
</evidence>
<evidence type="ECO:0000259" key="3">
    <source>
        <dbReference type="Pfam" id="PF25954"/>
    </source>
</evidence>
<dbReference type="HOGENOM" id="CLU_018816_13_3_6"/>
<evidence type="ECO:0000256" key="1">
    <source>
        <dbReference type="ARBA" id="ARBA00009477"/>
    </source>
</evidence>
<dbReference type="AlphaFoldDB" id="A0A0E2ZAW2"/>
<dbReference type="InterPro" id="IPR058649">
    <property type="entry name" value="CzcB_C"/>
</dbReference>
<comment type="caution">
    <text evidence="6">The sequence shown here is derived from an EMBL/GenBank/DDBJ whole genome shotgun (WGS) entry which is preliminary data.</text>
</comment>
<dbReference type="PANTHER" id="PTHR30097:SF4">
    <property type="entry name" value="SLR6042 PROTEIN"/>
    <property type="match status" value="1"/>
</dbReference>
<feature type="domain" description="CzcB-like C-terminal circularly permuted SH3-like" evidence="5">
    <location>
        <begin position="313"/>
        <end position="372"/>
    </location>
</feature>
<sequence length="382" mass="41339">MFNSNAMQVFVLALVFSLVLFPSCLVAEGPSPSLDSANTIEVSDILAQQLKVRPVGHGRVRDTLRLPGRVQLDEQRLARIGASVTGRITALYAILGQEVQRGDILAELNSTELGAAQAAYLKASSQVSLRKLAVSRAQRLLAGDVIGSAELQEREGELVAAEVEMQAGADQLRVLGMSDRSIKQLTRNGQIDSHSHITATLSGTVIDRRISLGQVVQPSDTLYTIADLSHVWLVAQIPENQAYLVQEGQEAEAEIPALPGPSATGQLIYVADVVDPNTRTVTMRMDVPNPQGQIRPNMLASIVIHTRAAPELVVPAQAIVRQGREDFIFVQSDPRHFTLRPVKLGPNGGEFRGVVSGLTVGEPIVVEGAFHLNNERLRRNLD</sequence>
<dbReference type="GO" id="GO:0030288">
    <property type="term" value="C:outer membrane-bounded periplasmic space"/>
    <property type="evidence" value="ECO:0007669"/>
    <property type="project" value="TreeGrafter"/>
</dbReference>
<proteinExistence type="inferred from homology"/>
<keyword evidence="2" id="KW-0813">Transport</keyword>
<dbReference type="FunFam" id="2.40.30.170:FF:000010">
    <property type="entry name" value="Efflux RND transporter periplasmic adaptor subunit"/>
    <property type="match status" value="1"/>
</dbReference>
<dbReference type="Gene3D" id="2.40.30.170">
    <property type="match status" value="1"/>
</dbReference>
<evidence type="ECO:0000256" key="2">
    <source>
        <dbReference type="ARBA" id="ARBA00022448"/>
    </source>
</evidence>
<dbReference type="GO" id="GO:0015679">
    <property type="term" value="P:plasma membrane copper ion transport"/>
    <property type="evidence" value="ECO:0007669"/>
    <property type="project" value="TreeGrafter"/>
</dbReference>
<dbReference type="Gene3D" id="2.40.420.20">
    <property type="match status" value="1"/>
</dbReference>
<protein>
    <submittedName>
        <fullName evidence="6">RND transporter MFP subunit</fullName>
    </submittedName>
</protein>
<dbReference type="Pfam" id="PF25954">
    <property type="entry name" value="Beta-barrel_RND_2"/>
    <property type="match status" value="1"/>
</dbReference>
<dbReference type="InterPro" id="IPR058647">
    <property type="entry name" value="BSH_CzcB-like"/>
</dbReference>
<dbReference type="Pfam" id="PF25973">
    <property type="entry name" value="BSH_CzcB"/>
    <property type="match status" value="1"/>
</dbReference>
<organism evidence="6 7">
    <name type="scientific">Nitrosococcus oceani C-27</name>
    <dbReference type="NCBI Taxonomy" id="314279"/>
    <lineage>
        <taxon>Bacteria</taxon>
        <taxon>Pseudomonadati</taxon>
        <taxon>Pseudomonadota</taxon>
        <taxon>Gammaproteobacteria</taxon>
        <taxon>Chromatiales</taxon>
        <taxon>Chromatiaceae</taxon>
        <taxon>Nitrosococcus</taxon>
    </lineage>
</organism>
<dbReference type="GO" id="GO:0060003">
    <property type="term" value="P:copper ion export"/>
    <property type="evidence" value="ECO:0007669"/>
    <property type="project" value="TreeGrafter"/>
</dbReference>
<dbReference type="GO" id="GO:0046914">
    <property type="term" value="F:transition metal ion binding"/>
    <property type="evidence" value="ECO:0007669"/>
    <property type="project" value="TreeGrafter"/>
</dbReference>